<reference evidence="2" key="1">
    <citation type="submission" date="2022-02" db="EMBL/GenBank/DDBJ databases">
        <title>Vibrio sp. nov., a new bacterium isolated from Bohai sea, China.</title>
        <authorList>
            <person name="Yuan Y."/>
        </authorList>
    </citation>
    <scope>NUCLEOTIDE SEQUENCE</scope>
    <source>
        <strain evidence="2">DBSS07</strain>
    </source>
</reference>
<keyword evidence="3" id="KW-1185">Reference proteome</keyword>
<keyword evidence="1" id="KW-0472">Membrane</keyword>
<feature type="transmembrane region" description="Helical" evidence="1">
    <location>
        <begin position="100"/>
        <end position="124"/>
    </location>
</feature>
<evidence type="ECO:0000313" key="3">
    <source>
        <dbReference type="Proteomes" id="UP001155586"/>
    </source>
</evidence>
<organism evidence="2 3">
    <name type="scientific">Vibrio paucivorans</name>
    <dbReference type="NCBI Taxonomy" id="2829489"/>
    <lineage>
        <taxon>Bacteria</taxon>
        <taxon>Pseudomonadati</taxon>
        <taxon>Pseudomonadota</taxon>
        <taxon>Gammaproteobacteria</taxon>
        <taxon>Vibrionales</taxon>
        <taxon>Vibrionaceae</taxon>
        <taxon>Vibrio</taxon>
    </lineage>
</organism>
<dbReference type="AlphaFoldDB" id="A0A9X3HUI7"/>
<name>A0A9X3HUI7_9VIBR</name>
<protein>
    <submittedName>
        <fullName evidence="2">Magnesium transporter</fullName>
    </submittedName>
</protein>
<accession>A0A9X3HUI7</accession>
<sequence>MKKIKAILMWLVKAIAVVSALAVTSFFFSTLSLIHGKEMPASDFVGGNPSIINLLNSEVFMGLIFVITLSIFGYVGYLLWRLHEVAVHETQHKKSAHSNLVFILSLCGLFINKVWWIFALIIAFTRWDVISDGLSAIIRKGVQDSKSTGEETK</sequence>
<dbReference type="EMBL" id="JAKRRX010000185">
    <property type="protein sequence ID" value="MCW8336147.1"/>
    <property type="molecule type" value="Genomic_DNA"/>
</dbReference>
<evidence type="ECO:0000313" key="2">
    <source>
        <dbReference type="EMBL" id="MCW8336147.1"/>
    </source>
</evidence>
<dbReference type="RefSeq" id="WP_265689209.1">
    <property type="nucleotide sequence ID" value="NZ_JAKRRX010000185.1"/>
</dbReference>
<dbReference type="Proteomes" id="UP001155586">
    <property type="component" value="Unassembled WGS sequence"/>
</dbReference>
<evidence type="ECO:0000256" key="1">
    <source>
        <dbReference type="SAM" id="Phobius"/>
    </source>
</evidence>
<proteinExistence type="predicted"/>
<comment type="caution">
    <text evidence="2">The sequence shown here is derived from an EMBL/GenBank/DDBJ whole genome shotgun (WGS) entry which is preliminary data.</text>
</comment>
<keyword evidence="1" id="KW-1133">Transmembrane helix</keyword>
<feature type="transmembrane region" description="Helical" evidence="1">
    <location>
        <begin position="60"/>
        <end position="80"/>
    </location>
</feature>
<keyword evidence="1" id="KW-0812">Transmembrane</keyword>
<gene>
    <name evidence="2" type="ORF">MD483_20250</name>
</gene>